<proteinExistence type="predicted"/>
<dbReference type="RefSeq" id="WP_166048567.1">
    <property type="nucleotide sequence ID" value="NZ_JAAMPJ010000006.1"/>
</dbReference>
<reference evidence="2 3" key="1">
    <citation type="submission" date="2020-03" db="EMBL/GenBank/DDBJ databases">
        <title>Isolation and identification of active actinomycetes.</title>
        <authorList>
            <person name="Sun X."/>
        </authorList>
    </citation>
    <scope>NUCLEOTIDE SEQUENCE [LARGE SCALE GENOMIC DNA]</scope>
    <source>
        <strain evidence="2 3">NEAU-D13</strain>
    </source>
</reference>
<accession>A0A7C9VV79</accession>
<name>A0A7C9VV79_9PSEU</name>
<feature type="region of interest" description="Disordered" evidence="1">
    <location>
        <begin position="45"/>
        <end position="69"/>
    </location>
</feature>
<dbReference type="Proteomes" id="UP000481360">
    <property type="component" value="Unassembled WGS sequence"/>
</dbReference>
<comment type="caution">
    <text evidence="2">The sequence shown here is derived from an EMBL/GenBank/DDBJ whole genome shotgun (WGS) entry which is preliminary data.</text>
</comment>
<evidence type="ECO:0000313" key="2">
    <source>
        <dbReference type="EMBL" id="NGY61756.1"/>
    </source>
</evidence>
<organism evidence="2 3">
    <name type="scientific">Lentzea alba</name>
    <dbReference type="NCBI Taxonomy" id="2714351"/>
    <lineage>
        <taxon>Bacteria</taxon>
        <taxon>Bacillati</taxon>
        <taxon>Actinomycetota</taxon>
        <taxon>Actinomycetes</taxon>
        <taxon>Pseudonocardiales</taxon>
        <taxon>Pseudonocardiaceae</taxon>
        <taxon>Lentzea</taxon>
    </lineage>
</organism>
<protein>
    <submittedName>
        <fullName evidence="2">Uncharacterized protein</fullName>
    </submittedName>
</protein>
<keyword evidence="3" id="KW-1185">Reference proteome</keyword>
<dbReference type="EMBL" id="JAAMPJ010000006">
    <property type="protein sequence ID" value="NGY61756.1"/>
    <property type="molecule type" value="Genomic_DNA"/>
</dbReference>
<dbReference type="AlphaFoldDB" id="A0A7C9VV79"/>
<feature type="region of interest" description="Disordered" evidence="1">
    <location>
        <begin position="1"/>
        <end position="20"/>
    </location>
</feature>
<sequence length="150" mass="16276">MNEIGNPGVSGDEWAGSARNRGAPGGCHCRVLRARAACRIARVERSGRPGDRQTGPRIAHQHAFGAPDGVQRSVTERVVPSLVVRTVFFFQDNNYDDDHNYDDRRGDDDYDEAATGSDHDAQTAAGAYDHDDAAVRTHLLLTRESAISGS</sequence>
<evidence type="ECO:0000313" key="3">
    <source>
        <dbReference type="Proteomes" id="UP000481360"/>
    </source>
</evidence>
<feature type="compositionally biased region" description="Basic and acidic residues" evidence="1">
    <location>
        <begin position="96"/>
        <end position="107"/>
    </location>
</feature>
<feature type="region of interest" description="Disordered" evidence="1">
    <location>
        <begin position="93"/>
        <end position="120"/>
    </location>
</feature>
<evidence type="ECO:0000256" key="1">
    <source>
        <dbReference type="SAM" id="MobiDB-lite"/>
    </source>
</evidence>
<gene>
    <name evidence="2" type="ORF">G7043_22775</name>
</gene>